<proteinExistence type="predicted"/>
<keyword evidence="1" id="KW-1133">Transmembrane helix</keyword>
<feature type="domain" description="DUF6534" evidence="2">
    <location>
        <begin position="643"/>
        <end position="729"/>
    </location>
</feature>
<dbReference type="AlphaFoldDB" id="A0A286UAU9"/>
<dbReference type="PANTHER" id="PTHR40465">
    <property type="entry name" value="CHROMOSOME 1, WHOLE GENOME SHOTGUN SEQUENCE"/>
    <property type="match status" value="1"/>
</dbReference>
<accession>A0A286UAU9</accession>
<reference evidence="3 4" key="1">
    <citation type="journal article" date="2017" name="Mol. Ecol.">
        <title>Comparative and population genomic landscape of Phellinus noxius: A hypervariable fungus causing root rot in trees.</title>
        <authorList>
            <person name="Chung C.L."/>
            <person name="Lee T.J."/>
            <person name="Akiba M."/>
            <person name="Lee H.H."/>
            <person name="Kuo T.H."/>
            <person name="Liu D."/>
            <person name="Ke H.M."/>
            <person name="Yokoi T."/>
            <person name="Roa M.B."/>
            <person name="Lu M.J."/>
            <person name="Chang Y.Y."/>
            <person name="Ann P.J."/>
            <person name="Tsai J.N."/>
            <person name="Chen C.Y."/>
            <person name="Tzean S.S."/>
            <person name="Ota Y."/>
            <person name="Hattori T."/>
            <person name="Sahashi N."/>
            <person name="Liou R.F."/>
            <person name="Kikuchi T."/>
            <person name="Tsai I.J."/>
        </authorList>
    </citation>
    <scope>NUCLEOTIDE SEQUENCE [LARGE SCALE GENOMIC DNA]</scope>
    <source>
        <strain evidence="3 4">FFPRI411160</strain>
    </source>
</reference>
<keyword evidence="4" id="KW-1185">Reference proteome</keyword>
<dbReference type="OrthoDB" id="3264185at2759"/>
<comment type="caution">
    <text evidence="3">The sequence shown here is derived from an EMBL/GenBank/DDBJ whole genome shotgun (WGS) entry which is preliminary data.</text>
</comment>
<evidence type="ECO:0000256" key="1">
    <source>
        <dbReference type="SAM" id="Phobius"/>
    </source>
</evidence>
<evidence type="ECO:0000313" key="4">
    <source>
        <dbReference type="Proteomes" id="UP000217199"/>
    </source>
</evidence>
<sequence length="790" mass="89756">MTSVWRRTETKADGGTFRRPLGDTELKFYWDTVFNGVAISIQHIELEPESAFTGDLFSRENIESSWIRLKQRFPLLGASVEELPGSDVVEFVVNEHLLTVIKPEEVKYVTFTSSEEISQFLDRLLNGTPTLTNELLAQLWIGPQVNATQTRYHVFVPVAHHITDGTGNATLTKEFCQELSVLSTKKEVDGVSLSERLSLLLPLEALNATTGLTKARQRWRSAIAKVIYNIRMAKLKGGHTLPTISRVDPRRPAHSKTLTLTLPASVSRQIIESCRSLGITFGNALPVLSQLAHTRMLLKSRTNSAYPHISDEEWENRRVQPMIFAGPLNLRPYLNRSWFENGGDKNLCLAISFYFFTLPSMPTYKAESSILDINRRQTVSEWFNSPRDSNTYLSDVEEPDNVLLSSLKREGEIPSFSSLMTPARFLLRALMIRAQSSQLFRHPLLHELHTTRMSTYIKSTREVGLAWRAKQSGCQQEELEPLKTLQERPFVTSNGGASLGNRDLILSYEYPLQNTPKALPIRLRIADYLIHLRCRPSELYLGALTMRGQMQFFSYSDANIYDPLIVKEWMDEVLVEEIVHFFLLYRIWILSKKNIKLVSILALLITLETICSIFELAKTFNLRTFADLKPYILFLKFCFSLFAATDTLIALTLIVLLHRSRTGFERSNNIINQLIIFTVNTGAIPSLLSLLIIIMMEVYPKNMIWLSLYFFISKVYTNTLFATLNAREHSTETLRSTVSNSIPGIRKATNNDMLMAIQVDTTISHKTDDIMLDGIKTEVPGPKVASVDLV</sequence>
<keyword evidence="1" id="KW-0472">Membrane</keyword>
<feature type="transmembrane region" description="Helical" evidence="1">
    <location>
        <begin position="631"/>
        <end position="658"/>
    </location>
</feature>
<evidence type="ECO:0000313" key="3">
    <source>
        <dbReference type="EMBL" id="PAV16698.1"/>
    </source>
</evidence>
<dbReference type="InterPro" id="IPR023213">
    <property type="entry name" value="CAT-like_dom_sf"/>
</dbReference>
<evidence type="ECO:0000259" key="2">
    <source>
        <dbReference type="Pfam" id="PF20152"/>
    </source>
</evidence>
<dbReference type="Proteomes" id="UP000217199">
    <property type="component" value="Unassembled WGS sequence"/>
</dbReference>
<dbReference type="InterPro" id="IPR045339">
    <property type="entry name" value="DUF6534"/>
</dbReference>
<feature type="transmembrane region" description="Helical" evidence="1">
    <location>
        <begin position="595"/>
        <end position="616"/>
    </location>
</feature>
<feature type="transmembrane region" description="Helical" evidence="1">
    <location>
        <begin position="670"/>
        <end position="696"/>
    </location>
</feature>
<gene>
    <name evidence="3" type="ORF">PNOK_0831800</name>
</gene>
<dbReference type="Pfam" id="PF20152">
    <property type="entry name" value="DUF6534"/>
    <property type="match status" value="1"/>
</dbReference>
<dbReference type="InParanoid" id="A0A286UAU9"/>
<protein>
    <recommendedName>
        <fullName evidence="2">DUF6534 domain-containing protein</fullName>
    </recommendedName>
</protein>
<dbReference type="PANTHER" id="PTHR40465:SF1">
    <property type="entry name" value="DUF6534 DOMAIN-CONTAINING PROTEIN"/>
    <property type="match status" value="1"/>
</dbReference>
<name>A0A286UAU9_9AGAM</name>
<feature type="transmembrane region" description="Helical" evidence="1">
    <location>
        <begin position="702"/>
        <end position="726"/>
    </location>
</feature>
<organism evidence="3 4">
    <name type="scientific">Pyrrhoderma noxium</name>
    <dbReference type="NCBI Taxonomy" id="2282107"/>
    <lineage>
        <taxon>Eukaryota</taxon>
        <taxon>Fungi</taxon>
        <taxon>Dikarya</taxon>
        <taxon>Basidiomycota</taxon>
        <taxon>Agaricomycotina</taxon>
        <taxon>Agaricomycetes</taxon>
        <taxon>Hymenochaetales</taxon>
        <taxon>Hymenochaetaceae</taxon>
        <taxon>Pyrrhoderma</taxon>
    </lineage>
</organism>
<dbReference type="EMBL" id="NBII01000008">
    <property type="protein sequence ID" value="PAV16698.1"/>
    <property type="molecule type" value="Genomic_DNA"/>
</dbReference>
<dbReference type="Gene3D" id="3.30.559.10">
    <property type="entry name" value="Chloramphenicol acetyltransferase-like domain"/>
    <property type="match status" value="1"/>
</dbReference>
<dbReference type="STRING" id="2282107.A0A286UAU9"/>
<keyword evidence="1" id="KW-0812">Transmembrane</keyword>